<comment type="caution">
    <text evidence="1">The sequence shown here is derived from an EMBL/GenBank/DDBJ whole genome shotgun (WGS) entry which is preliminary data.</text>
</comment>
<dbReference type="AlphaFoldDB" id="A0A9W6XWC6"/>
<sequence>MSSSKLTLPLMARQPTSCRASAPVDNHEVEVWVRGVNGIRYPVKMPISSKFADVMQKVSEQRFFQGVFVGFEGGREVGGWSERTTVSQILPVSRPPKFNEEEYLYEHPIQPKFKVRRV</sequence>
<dbReference type="OrthoDB" id="113735at2759"/>
<reference evidence="1" key="1">
    <citation type="submission" date="2023-04" db="EMBL/GenBank/DDBJ databases">
        <title>Phytophthora fragariaefolia NBRC 109709.</title>
        <authorList>
            <person name="Ichikawa N."/>
            <person name="Sato H."/>
            <person name="Tonouchi N."/>
        </authorList>
    </citation>
    <scope>NUCLEOTIDE SEQUENCE</scope>
    <source>
        <strain evidence="1">NBRC 109709</strain>
    </source>
</reference>
<evidence type="ECO:0000313" key="2">
    <source>
        <dbReference type="Proteomes" id="UP001165121"/>
    </source>
</evidence>
<name>A0A9W6XWC6_9STRA</name>
<keyword evidence="2" id="KW-1185">Reference proteome</keyword>
<organism evidence="1 2">
    <name type="scientific">Phytophthora fragariaefolia</name>
    <dbReference type="NCBI Taxonomy" id="1490495"/>
    <lineage>
        <taxon>Eukaryota</taxon>
        <taxon>Sar</taxon>
        <taxon>Stramenopiles</taxon>
        <taxon>Oomycota</taxon>
        <taxon>Peronosporomycetes</taxon>
        <taxon>Peronosporales</taxon>
        <taxon>Peronosporaceae</taxon>
        <taxon>Phytophthora</taxon>
    </lineage>
</organism>
<gene>
    <name evidence="1" type="ORF">Pfra01_001764200</name>
</gene>
<evidence type="ECO:0000313" key="1">
    <source>
        <dbReference type="EMBL" id="GMF47114.1"/>
    </source>
</evidence>
<accession>A0A9W6XWC6</accession>
<dbReference type="Proteomes" id="UP001165121">
    <property type="component" value="Unassembled WGS sequence"/>
</dbReference>
<dbReference type="EMBL" id="BSXT01002084">
    <property type="protein sequence ID" value="GMF47114.1"/>
    <property type="molecule type" value="Genomic_DNA"/>
</dbReference>
<protein>
    <submittedName>
        <fullName evidence="1">Unnamed protein product</fullName>
    </submittedName>
</protein>
<proteinExistence type="predicted"/>